<dbReference type="Gene3D" id="3.40.630.30">
    <property type="match status" value="1"/>
</dbReference>
<dbReference type="PANTHER" id="PTHR43420:SF31">
    <property type="entry name" value="ACETYLTRANSFERASE"/>
    <property type="match status" value="1"/>
</dbReference>
<dbReference type="PROSITE" id="PS51186">
    <property type="entry name" value="GNAT"/>
    <property type="match status" value="1"/>
</dbReference>
<dbReference type="PANTHER" id="PTHR43420">
    <property type="entry name" value="ACETYLTRANSFERASE"/>
    <property type="match status" value="1"/>
</dbReference>
<evidence type="ECO:0000259" key="3">
    <source>
        <dbReference type="PROSITE" id="PS51186"/>
    </source>
</evidence>
<sequence length="305" mass="35912">MKTENTVINNLSYTLHIQYQNDEKLRMEFNRMTRQFWEFDFENYYQSGFWDSTCILYSLFDGERIISHTTVSLFTHPLDGQTKTLLQLGTVMTDEEYRNQGLSRFLMERIQTDFREKADGMFLFANESVMDFYPKFGFVPVQEYEAFQKTAHLDFTKKQEAKKLNLDHIADLKLFENLVENAFPNTSFPTKSKGLTFFYCYANPEMGYKDAVYFIEKLNCAVVMEIDEKILHIIDIFSPVPTDLNEVIAAFSDISFTEVVLGFSPDHGNFEYRLWKDEDLQLFVSQELQESFEKYQLKIPALSHT</sequence>
<dbReference type="GO" id="GO:0016747">
    <property type="term" value="F:acyltransferase activity, transferring groups other than amino-acyl groups"/>
    <property type="evidence" value="ECO:0007669"/>
    <property type="project" value="InterPro"/>
</dbReference>
<protein>
    <submittedName>
        <fullName evidence="4">Acetyltransferase (GNAT) domain-containing protein</fullName>
    </submittedName>
</protein>
<dbReference type="RefSeq" id="WP_073174456.1">
    <property type="nucleotide sequence ID" value="NZ_FQVE01000003.1"/>
</dbReference>
<dbReference type="Pfam" id="PF13527">
    <property type="entry name" value="Acetyltransf_9"/>
    <property type="match status" value="1"/>
</dbReference>
<accession>A0A1M5DUK8</accession>
<keyword evidence="1 4" id="KW-0808">Transferase</keyword>
<keyword evidence="2" id="KW-0012">Acyltransferase</keyword>
<dbReference type="InterPro" id="IPR000182">
    <property type="entry name" value="GNAT_dom"/>
</dbReference>
<evidence type="ECO:0000256" key="2">
    <source>
        <dbReference type="ARBA" id="ARBA00023315"/>
    </source>
</evidence>
<organism evidence="4 5">
    <name type="scientific">Chryseobacterium vrystaatense</name>
    <dbReference type="NCBI Taxonomy" id="307480"/>
    <lineage>
        <taxon>Bacteria</taxon>
        <taxon>Pseudomonadati</taxon>
        <taxon>Bacteroidota</taxon>
        <taxon>Flavobacteriia</taxon>
        <taxon>Flavobacteriales</taxon>
        <taxon>Weeksellaceae</taxon>
        <taxon>Chryseobacterium group</taxon>
        <taxon>Chryseobacterium</taxon>
    </lineage>
</organism>
<evidence type="ECO:0000313" key="5">
    <source>
        <dbReference type="Proteomes" id="UP000184108"/>
    </source>
</evidence>
<reference evidence="5" key="1">
    <citation type="submission" date="2016-11" db="EMBL/GenBank/DDBJ databases">
        <authorList>
            <person name="Varghese N."/>
            <person name="Submissions S."/>
        </authorList>
    </citation>
    <scope>NUCLEOTIDE SEQUENCE [LARGE SCALE GENOMIC DNA]</scope>
    <source>
        <strain evidence="5">YR203</strain>
    </source>
</reference>
<evidence type="ECO:0000313" key="4">
    <source>
        <dbReference type="EMBL" id="SHF70606.1"/>
    </source>
</evidence>
<dbReference type="AlphaFoldDB" id="A0A1M5DUK8"/>
<evidence type="ECO:0000256" key="1">
    <source>
        <dbReference type="ARBA" id="ARBA00022679"/>
    </source>
</evidence>
<dbReference type="InterPro" id="IPR050680">
    <property type="entry name" value="YpeA/RimI_acetyltransf"/>
</dbReference>
<dbReference type="CDD" id="cd04301">
    <property type="entry name" value="NAT_SF"/>
    <property type="match status" value="1"/>
</dbReference>
<dbReference type="SUPFAM" id="SSF55729">
    <property type="entry name" value="Acyl-CoA N-acyltransferases (Nat)"/>
    <property type="match status" value="1"/>
</dbReference>
<dbReference type="Proteomes" id="UP000184108">
    <property type="component" value="Unassembled WGS sequence"/>
</dbReference>
<proteinExistence type="predicted"/>
<name>A0A1M5DUK8_9FLAO</name>
<dbReference type="EMBL" id="FQVE01000003">
    <property type="protein sequence ID" value="SHF70606.1"/>
    <property type="molecule type" value="Genomic_DNA"/>
</dbReference>
<gene>
    <name evidence="4" type="ORF">SAMN02787073_2723</name>
</gene>
<feature type="domain" description="N-acetyltransferase" evidence="3">
    <location>
        <begin position="17"/>
        <end position="160"/>
    </location>
</feature>
<dbReference type="InterPro" id="IPR016181">
    <property type="entry name" value="Acyl_CoA_acyltransferase"/>
</dbReference>